<dbReference type="GO" id="GO:0000155">
    <property type="term" value="F:phosphorelay sensor kinase activity"/>
    <property type="evidence" value="ECO:0007669"/>
    <property type="project" value="InterPro"/>
</dbReference>
<dbReference type="Pfam" id="PF02518">
    <property type="entry name" value="HATPase_c"/>
    <property type="match status" value="1"/>
</dbReference>
<dbReference type="Pfam" id="PF00512">
    <property type="entry name" value="HisKA"/>
    <property type="match status" value="1"/>
</dbReference>
<feature type="transmembrane region" description="Helical" evidence="9">
    <location>
        <begin position="96"/>
        <end position="113"/>
    </location>
</feature>
<evidence type="ECO:0000256" key="2">
    <source>
        <dbReference type="ARBA" id="ARBA00012438"/>
    </source>
</evidence>
<dbReference type="InterPro" id="IPR003661">
    <property type="entry name" value="HisK_dim/P_dom"/>
</dbReference>
<protein>
    <recommendedName>
        <fullName evidence="2">histidine kinase</fullName>
        <ecNumber evidence="2">2.7.13.3</ecNumber>
    </recommendedName>
</protein>
<evidence type="ECO:0000256" key="8">
    <source>
        <dbReference type="ARBA" id="ARBA00023012"/>
    </source>
</evidence>
<dbReference type="PROSITE" id="PS50109">
    <property type="entry name" value="HIS_KIN"/>
    <property type="match status" value="1"/>
</dbReference>
<keyword evidence="12" id="KW-1185">Reference proteome</keyword>
<reference evidence="11" key="1">
    <citation type="submission" date="2019-08" db="EMBL/GenBank/DDBJ databases">
        <title>Genomic characterization of a novel candidate phylum (ARYD3) from a high temperature, high salinity tertiary oil reservoir in north central Oklahoma, USA.</title>
        <authorList>
            <person name="Youssef N.H."/>
            <person name="Yadav A."/>
            <person name="Elshahed M.S."/>
        </authorList>
    </citation>
    <scope>NUCLEOTIDE SEQUENCE [LARGE SCALE GENOMIC DNA]</scope>
    <source>
        <strain evidence="11">ARYD3</strain>
    </source>
</reference>
<comment type="catalytic activity">
    <reaction evidence="1">
        <text>ATP + protein L-histidine = ADP + protein N-phospho-L-histidine.</text>
        <dbReference type="EC" id="2.7.13.3"/>
    </reaction>
</comment>
<keyword evidence="5" id="KW-0547">Nucleotide-binding</keyword>
<dbReference type="Gene3D" id="3.30.450.20">
    <property type="entry name" value="PAS domain"/>
    <property type="match status" value="1"/>
</dbReference>
<dbReference type="Pfam" id="PF25323">
    <property type="entry name" value="6TM_PilS"/>
    <property type="match status" value="1"/>
</dbReference>
<keyword evidence="9" id="KW-0472">Membrane</keyword>
<proteinExistence type="predicted"/>
<dbReference type="InterPro" id="IPR004358">
    <property type="entry name" value="Sig_transdc_His_kin-like_C"/>
</dbReference>
<keyword evidence="4" id="KW-0808">Transferase</keyword>
<dbReference type="SMART" id="SM00387">
    <property type="entry name" value="HATPase_c"/>
    <property type="match status" value="1"/>
</dbReference>
<gene>
    <name evidence="11" type="ORF">FXF47_03570</name>
</gene>
<feature type="transmembrane region" description="Helical" evidence="9">
    <location>
        <begin position="41"/>
        <end position="60"/>
    </location>
</feature>
<evidence type="ECO:0000256" key="4">
    <source>
        <dbReference type="ARBA" id="ARBA00022679"/>
    </source>
</evidence>
<sequence length="523" mass="60360">MNNNSEFLSDFKNYNYYRIFIFNFVVGYLYFLSLSSNTSKYYFFSAIFLMNIIFILSIFLKEYINKIKLFFYFQLIIDVLVISVLCYFDGGIFQSSLSLLYYLIIIAAGYFFFDKGAISVATLISIIYLSSSFLIINGIIPALNTSGSTVNLDEIVNRRVYIKIFVNVVLFYVTAFLIANMRKSSRLKDRQIETQQILLDDIYKNISSTILVFNQKGEITHSNRENNKIFGNKIQMGMDFAKIFPESLRNDFKNVKNNKGLLNSEIDYNDSFYEYTINTIRKENEILGFIVSIKDVTEKRKLKNKLYELDKLAYLGKMGANIAHELRNPIASLYGSIQILDENNFDKKDRKLYDLILNQTERLNKIIKSFLNYTKGQDTQFKIINVNELIKNNIEMIKALTETDIKVESKNNSYIEGDENLILQALNNILWNSVEATGNKGKIIIKIEKNDNECVIKITDNGKGIPEDDIDDIFTPFYSTKEEGIGLGLAIAKKNIVKNNGRIEVDSKLKEGTTFRVYLPLEK</sequence>
<keyword evidence="8" id="KW-0902">Two-component regulatory system</keyword>
<name>A0A5D0MKF1_9BACT</name>
<dbReference type="Proteomes" id="UP000324143">
    <property type="component" value="Unassembled WGS sequence"/>
</dbReference>
<dbReference type="InterPro" id="IPR005467">
    <property type="entry name" value="His_kinase_dom"/>
</dbReference>
<dbReference type="SUPFAM" id="SSF47384">
    <property type="entry name" value="Homodimeric domain of signal transducing histidine kinase"/>
    <property type="match status" value="1"/>
</dbReference>
<evidence type="ECO:0000256" key="7">
    <source>
        <dbReference type="ARBA" id="ARBA00022840"/>
    </source>
</evidence>
<dbReference type="SMART" id="SM00388">
    <property type="entry name" value="HisKA"/>
    <property type="match status" value="1"/>
</dbReference>
<dbReference type="AlphaFoldDB" id="A0A5D0MKF1"/>
<evidence type="ECO:0000256" key="9">
    <source>
        <dbReference type="SAM" id="Phobius"/>
    </source>
</evidence>
<dbReference type="InterPro" id="IPR003594">
    <property type="entry name" value="HATPase_dom"/>
</dbReference>
<dbReference type="SUPFAM" id="SSF55874">
    <property type="entry name" value="ATPase domain of HSP90 chaperone/DNA topoisomerase II/histidine kinase"/>
    <property type="match status" value="1"/>
</dbReference>
<keyword evidence="7" id="KW-0067">ATP-binding</keyword>
<keyword evidence="9" id="KW-0812">Transmembrane</keyword>
<evidence type="ECO:0000256" key="1">
    <source>
        <dbReference type="ARBA" id="ARBA00000085"/>
    </source>
</evidence>
<feature type="domain" description="Histidine kinase" evidence="10">
    <location>
        <begin position="321"/>
        <end position="523"/>
    </location>
</feature>
<keyword evidence="3" id="KW-0597">Phosphoprotein</keyword>
<dbReference type="PANTHER" id="PTHR43065">
    <property type="entry name" value="SENSOR HISTIDINE KINASE"/>
    <property type="match status" value="1"/>
</dbReference>
<evidence type="ECO:0000256" key="6">
    <source>
        <dbReference type="ARBA" id="ARBA00022777"/>
    </source>
</evidence>
<evidence type="ECO:0000259" key="10">
    <source>
        <dbReference type="PROSITE" id="PS50109"/>
    </source>
</evidence>
<dbReference type="CDD" id="cd00075">
    <property type="entry name" value="HATPase"/>
    <property type="match status" value="1"/>
</dbReference>
<dbReference type="EC" id="2.7.13.3" evidence="2"/>
<evidence type="ECO:0000256" key="5">
    <source>
        <dbReference type="ARBA" id="ARBA00022741"/>
    </source>
</evidence>
<accession>A0A5D0MKF1</accession>
<evidence type="ECO:0000313" key="12">
    <source>
        <dbReference type="Proteomes" id="UP000324143"/>
    </source>
</evidence>
<dbReference type="Gene3D" id="3.30.565.10">
    <property type="entry name" value="Histidine kinase-like ATPase, C-terminal domain"/>
    <property type="match status" value="1"/>
</dbReference>
<feature type="transmembrane region" description="Helical" evidence="9">
    <location>
        <begin position="160"/>
        <end position="181"/>
    </location>
</feature>
<feature type="transmembrane region" description="Helical" evidence="9">
    <location>
        <begin position="69"/>
        <end position="90"/>
    </location>
</feature>
<organism evidence="11 12">
    <name type="scientific">Candidatus Mcinerneyibacterium aminivorans</name>
    <dbReference type="NCBI Taxonomy" id="2703815"/>
    <lineage>
        <taxon>Bacteria</taxon>
        <taxon>Candidatus Macinerneyibacteriota</taxon>
        <taxon>Candidatus Mcinerneyibacteria</taxon>
        <taxon>Candidatus Mcinerneyibacteriales</taxon>
        <taxon>Candidatus Mcinerneyibacteriaceae</taxon>
        <taxon>Candidatus Mcinerneyibacterium</taxon>
    </lineage>
</organism>
<feature type="transmembrane region" description="Helical" evidence="9">
    <location>
        <begin position="120"/>
        <end position="140"/>
    </location>
</feature>
<keyword evidence="6" id="KW-0418">Kinase</keyword>
<dbReference type="PRINTS" id="PR00344">
    <property type="entry name" value="BCTRLSENSOR"/>
</dbReference>
<dbReference type="EMBL" id="VSIX01000032">
    <property type="protein sequence ID" value="TYB31688.1"/>
    <property type="molecule type" value="Genomic_DNA"/>
</dbReference>
<dbReference type="GO" id="GO:0005524">
    <property type="term" value="F:ATP binding"/>
    <property type="evidence" value="ECO:0007669"/>
    <property type="project" value="UniProtKB-KW"/>
</dbReference>
<evidence type="ECO:0000256" key="3">
    <source>
        <dbReference type="ARBA" id="ARBA00022553"/>
    </source>
</evidence>
<feature type="transmembrane region" description="Helical" evidence="9">
    <location>
        <begin position="16"/>
        <end position="35"/>
    </location>
</feature>
<dbReference type="Gene3D" id="1.10.287.130">
    <property type="match status" value="1"/>
</dbReference>
<dbReference type="InterPro" id="IPR036097">
    <property type="entry name" value="HisK_dim/P_sf"/>
</dbReference>
<dbReference type="CDD" id="cd00082">
    <property type="entry name" value="HisKA"/>
    <property type="match status" value="1"/>
</dbReference>
<keyword evidence="9" id="KW-1133">Transmembrane helix</keyword>
<comment type="caution">
    <text evidence="11">The sequence shown here is derived from an EMBL/GenBank/DDBJ whole genome shotgun (WGS) entry which is preliminary data.</text>
</comment>
<dbReference type="PANTHER" id="PTHR43065:SF10">
    <property type="entry name" value="PEROXIDE STRESS-ACTIVATED HISTIDINE KINASE MAK3"/>
    <property type="match status" value="1"/>
</dbReference>
<evidence type="ECO:0000313" key="11">
    <source>
        <dbReference type="EMBL" id="TYB31688.1"/>
    </source>
</evidence>
<dbReference type="InterPro" id="IPR036890">
    <property type="entry name" value="HATPase_C_sf"/>
</dbReference>